<dbReference type="EMBL" id="SLVV01000004">
    <property type="protein sequence ID" value="TCN25923.1"/>
    <property type="molecule type" value="Genomic_DNA"/>
</dbReference>
<dbReference type="InterPro" id="IPR000551">
    <property type="entry name" value="MerR-type_HTH_dom"/>
</dbReference>
<dbReference type="InterPro" id="IPR047057">
    <property type="entry name" value="MerR_fam"/>
</dbReference>
<keyword evidence="4" id="KW-0804">Transcription</keyword>
<comment type="caution">
    <text evidence="6">The sequence shown here is derived from an EMBL/GenBank/DDBJ whole genome shotgun (WGS) entry which is preliminary data.</text>
</comment>
<dbReference type="PANTHER" id="PTHR30204:SF69">
    <property type="entry name" value="MERR-FAMILY TRANSCRIPTIONAL REGULATOR"/>
    <property type="match status" value="1"/>
</dbReference>
<dbReference type="RefSeq" id="WP_158287031.1">
    <property type="nucleotide sequence ID" value="NZ_JABUHM010000009.1"/>
</dbReference>
<dbReference type="AlphaFoldDB" id="A0A4R2BH92"/>
<keyword evidence="2" id="KW-0805">Transcription regulation</keyword>
<evidence type="ECO:0000256" key="4">
    <source>
        <dbReference type="ARBA" id="ARBA00023163"/>
    </source>
</evidence>
<sequence>MKESQFVKAYTIKEVSRSINVPSGTIRQWEKDLDGLLSIPRTRQGARFYTDQEIEMLKKIKQMRDKNLSKDMIRELLRKHMDTSEVSSEESGITLPAVHEHQQPAPQQQPELDIQGFFDALEDYKQGLLKDMKTEIQNGLRTEIVEEVKKDIASGSLQTIKAISLSISRSKEKMKADLDELSQQVVKTSEQTSESLETLHRRVAKSNKGTTEKITNLSENVTKLSKGTNKTLSSLSENVSKLSKGTVKELSTLSSSFANLSKGTSEEIHALSSKLDESAEEFKIFTDYISESKEMTHSELHTMNEQLAMDREYFLESIKLEREHFRSEIRERDEIFKDLVGSFRQAAADKEDSKKWWQLWK</sequence>
<name>A0A4R2BH92_9BACI</name>
<dbReference type="GO" id="GO:0003677">
    <property type="term" value="F:DNA binding"/>
    <property type="evidence" value="ECO:0007669"/>
    <property type="project" value="UniProtKB-KW"/>
</dbReference>
<keyword evidence="7" id="KW-1185">Reference proteome</keyword>
<protein>
    <submittedName>
        <fullName evidence="6">DNA-binding transcriptional MerR regulator</fullName>
    </submittedName>
</protein>
<keyword evidence="1" id="KW-0678">Repressor</keyword>
<dbReference type="PANTHER" id="PTHR30204">
    <property type="entry name" value="REDOX-CYCLING DRUG-SENSING TRANSCRIPTIONAL ACTIVATOR SOXR"/>
    <property type="match status" value="1"/>
</dbReference>
<dbReference type="InterPro" id="IPR009061">
    <property type="entry name" value="DNA-bd_dom_put_sf"/>
</dbReference>
<organism evidence="6 7">
    <name type="scientific">Mesobacillus foraminis</name>
    <dbReference type="NCBI Taxonomy" id="279826"/>
    <lineage>
        <taxon>Bacteria</taxon>
        <taxon>Bacillati</taxon>
        <taxon>Bacillota</taxon>
        <taxon>Bacilli</taxon>
        <taxon>Bacillales</taxon>
        <taxon>Bacillaceae</taxon>
        <taxon>Mesobacillus</taxon>
    </lineage>
</organism>
<dbReference type="Pfam" id="PF13411">
    <property type="entry name" value="MerR_1"/>
    <property type="match status" value="1"/>
</dbReference>
<evidence type="ECO:0000313" key="7">
    <source>
        <dbReference type="Proteomes" id="UP000295689"/>
    </source>
</evidence>
<evidence type="ECO:0000256" key="1">
    <source>
        <dbReference type="ARBA" id="ARBA00022491"/>
    </source>
</evidence>
<reference evidence="6 7" key="1">
    <citation type="journal article" date="2015" name="Stand. Genomic Sci.">
        <title>Genomic Encyclopedia of Bacterial and Archaeal Type Strains, Phase III: the genomes of soil and plant-associated and newly described type strains.</title>
        <authorList>
            <person name="Whitman W.B."/>
            <person name="Woyke T."/>
            <person name="Klenk H.P."/>
            <person name="Zhou Y."/>
            <person name="Lilburn T.G."/>
            <person name="Beck B.J."/>
            <person name="De Vos P."/>
            <person name="Vandamme P."/>
            <person name="Eisen J.A."/>
            <person name="Garrity G."/>
            <person name="Hugenholtz P."/>
            <person name="Kyrpides N.C."/>
        </authorList>
    </citation>
    <scope>NUCLEOTIDE SEQUENCE [LARGE SCALE GENOMIC DNA]</scope>
    <source>
        <strain evidence="6 7">CV53</strain>
    </source>
</reference>
<accession>A0A4R2BH92</accession>
<dbReference type="Gene3D" id="1.10.1660.10">
    <property type="match status" value="1"/>
</dbReference>
<evidence type="ECO:0000256" key="2">
    <source>
        <dbReference type="ARBA" id="ARBA00023015"/>
    </source>
</evidence>
<dbReference type="SMART" id="SM00422">
    <property type="entry name" value="HTH_MERR"/>
    <property type="match status" value="1"/>
</dbReference>
<dbReference type="CDD" id="cd04764">
    <property type="entry name" value="HTH_MlrA-like_sg1"/>
    <property type="match status" value="1"/>
</dbReference>
<dbReference type="SUPFAM" id="SSF46955">
    <property type="entry name" value="Putative DNA-binding domain"/>
    <property type="match status" value="1"/>
</dbReference>
<evidence type="ECO:0000259" key="5">
    <source>
        <dbReference type="PROSITE" id="PS50937"/>
    </source>
</evidence>
<gene>
    <name evidence="6" type="ORF">EV146_10430</name>
</gene>
<keyword evidence="3 6" id="KW-0238">DNA-binding</keyword>
<feature type="domain" description="HTH merR-type" evidence="5">
    <location>
        <begin position="9"/>
        <end position="79"/>
    </location>
</feature>
<evidence type="ECO:0000313" key="6">
    <source>
        <dbReference type="EMBL" id="TCN25923.1"/>
    </source>
</evidence>
<proteinExistence type="predicted"/>
<dbReference type="GO" id="GO:0003700">
    <property type="term" value="F:DNA-binding transcription factor activity"/>
    <property type="evidence" value="ECO:0007669"/>
    <property type="project" value="InterPro"/>
</dbReference>
<evidence type="ECO:0000256" key="3">
    <source>
        <dbReference type="ARBA" id="ARBA00023125"/>
    </source>
</evidence>
<dbReference type="Proteomes" id="UP000295689">
    <property type="component" value="Unassembled WGS sequence"/>
</dbReference>
<dbReference type="PROSITE" id="PS50937">
    <property type="entry name" value="HTH_MERR_2"/>
    <property type="match status" value="1"/>
</dbReference>